<feature type="transmembrane region" description="Helical" evidence="7">
    <location>
        <begin position="304"/>
        <end position="321"/>
    </location>
</feature>
<proteinExistence type="predicted"/>
<evidence type="ECO:0000313" key="10">
    <source>
        <dbReference type="Proteomes" id="UP000051672"/>
    </source>
</evidence>
<dbReference type="OrthoDB" id="9775268at2"/>
<feature type="transmembrane region" description="Helical" evidence="7">
    <location>
        <begin position="73"/>
        <end position="94"/>
    </location>
</feature>
<dbReference type="Gene3D" id="1.20.1250.20">
    <property type="entry name" value="MFS general substrate transporter like domains"/>
    <property type="match status" value="1"/>
</dbReference>
<dbReference type="SUPFAM" id="SSF103473">
    <property type="entry name" value="MFS general substrate transporter"/>
    <property type="match status" value="1"/>
</dbReference>
<keyword evidence="6 7" id="KW-0472">Membrane</keyword>
<feature type="transmembrane region" description="Helical" evidence="7">
    <location>
        <begin position="217"/>
        <end position="237"/>
    </location>
</feature>
<feature type="transmembrane region" description="Helical" evidence="7">
    <location>
        <begin position="100"/>
        <end position="125"/>
    </location>
</feature>
<feature type="transmembrane region" description="Helical" evidence="7">
    <location>
        <begin position="12"/>
        <end position="34"/>
    </location>
</feature>
<feature type="transmembrane region" description="Helical" evidence="7">
    <location>
        <begin position="137"/>
        <end position="159"/>
    </location>
</feature>
<keyword evidence="2" id="KW-0813">Transport</keyword>
<feature type="transmembrane region" description="Helical" evidence="7">
    <location>
        <begin position="281"/>
        <end position="298"/>
    </location>
</feature>
<dbReference type="PATRIC" id="fig|1423727.3.peg.957"/>
<dbReference type="Proteomes" id="UP000051672">
    <property type="component" value="Unassembled WGS sequence"/>
</dbReference>
<feature type="transmembrane region" description="Helical" evidence="7">
    <location>
        <begin position="46"/>
        <end position="66"/>
    </location>
</feature>
<evidence type="ECO:0000256" key="1">
    <source>
        <dbReference type="ARBA" id="ARBA00004651"/>
    </source>
</evidence>
<feature type="transmembrane region" description="Helical" evidence="7">
    <location>
        <begin position="342"/>
        <end position="363"/>
    </location>
</feature>
<feature type="domain" description="Major facilitator superfamily (MFS) profile" evidence="8">
    <location>
        <begin position="1"/>
        <end position="191"/>
    </location>
</feature>
<dbReference type="PANTHER" id="PTHR43266:SF10">
    <property type="entry name" value="BACILYSIN EXPORTER BACE-RELATED"/>
    <property type="match status" value="1"/>
</dbReference>
<keyword evidence="5 7" id="KW-1133">Transmembrane helix</keyword>
<feature type="transmembrane region" description="Helical" evidence="7">
    <location>
        <begin position="165"/>
        <end position="186"/>
    </location>
</feature>
<dbReference type="GO" id="GO:0022857">
    <property type="term" value="F:transmembrane transporter activity"/>
    <property type="evidence" value="ECO:0007669"/>
    <property type="project" value="InterPro"/>
</dbReference>
<dbReference type="RefSeq" id="WP_057894245.1">
    <property type="nucleotide sequence ID" value="NZ_AYZQ01000002.1"/>
</dbReference>
<comment type="subcellular location">
    <subcellularLocation>
        <location evidence="1">Cell membrane</location>
        <topology evidence="1">Multi-pass membrane protein</topology>
    </subcellularLocation>
</comment>
<dbReference type="CDD" id="cd06173">
    <property type="entry name" value="MFS_MefA_like"/>
    <property type="match status" value="1"/>
</dbReference>
<name>A0A0R2AZK2_9LACO</name>
<sequence length="396" mass="42689">MLTTWRRNATHFLISQNLFVFGSSTVTFAVLWYIALQTSSGTWMTYASLAGSLPAILVSLFAGVWADRCNRKWLIVGASAGVTVLTVLFAIIFLTLDHSLWLLLAISAVRSFGTGIQTPAANALLPQLVPRDQITRMNGLNQIIMSIMLLMSPLLAGWILGDLGIFWIFVVDATTAVLAMLSLATITVEKVARAQGTDSNFAELKDGLSSIWHNHTLALFMAFTALAFILIAPSSQLSTLYVKRTFGSGVWLLTFNELAWTIGASLGGVYIASHKTLKNKVGVIALGFVGSGVSFAVMGLSEPFWVYLLFMGISGIFYPIMQAAQNIYIQETVAPALMGRTFAVLQILSTGIYPIAMLGYGPLADVIPIGPIFVVTGLALVLVGLAFARVLRPAQN</sequence>
<evidence type="ECO:0000256" key="5">
    <source>
        <dbReference type="ARBA" id="ARBA00022989"/>
    </source>
</evidence>
<evidence type="ECO:0000313" key="9">
    <source>
        <dbReference type="EMBL" id="KRM71970.1"/>
    </source>
</evidence>
<organism evidence="9 10">
    <name type="scientific">Lacticaseibacillus brantae DSM 23927</name>
    <dbReference type="NCBI Taxonomy" id="1423727"/>
    <lineage>
        <taxon>Bacteria</taxon>
        <taxon>Bacillati</taxon>
        <taxon>Bacillota</taxon>
        <taxon>Bacilli</taxon>
        <taxon>Lactobacillales</taxon>
        <taxon>Lactobacillaceae</taxon>
        <taxon>Lacticaseibacillus</taxon>
    </lineage>
</organism>
<dbReference type="STRING" id="1423727.FC34_GL000951"/>
<protein>
    <submittedName>
        <fullName evidence="9">Permease of the major facilitator superfamily protein</fullName>
    </submittedName>
</protein>
<keyword evidence="3" id="KW-1003">Cell membrane</keyword>
<evidence type="ECO:0000256" key="2">
    <source>
        <dbReference type="ARBA" id="ARBA00022448"/>
    </source>
</evidence>
<evidence type="ECO:0000256" key="3">
    <source>
        <dbReference type="ARBA" id="ARBA00022475"/>
    </source>
</evidence>
<keyword evidence="10" id="KW-1185">Reference proteome</keyword>
<dbReference type="InterPro" id="IPR036259">
    <property type="entry name" value="MFS_trans_sf"/>
</dbReference>
<dbReference type="Pfam" id="PF07690">
    <property type="entry name" value="MFS_1"/>
    <property type="match status" value="1"/>
</dbReference>
<comment type="caution">
    <text evidence="9">The sequence shown here is derived from an EMBL/GenBank/DDBJ whole genome shotgun (WGS) entry which is preliminary data.</text>
</comment>
<evidence type="ECO:0000256" key="4">
    <source>
        <dbReference type="ARBA" id="ARBA00022692"/>
    </source>
</evidence>
<dbReference type="PANTHER" id="PTHR43266">
    <property type="entry name" value="MACROLIDE-EFFLUX PROTEIN"/>
    <property type="match status" value="1"/>
</dbReference>
<feature type="transmembrane region" description="Helical" evidence="7">
    <location>
        <begin position="249"/>
        <end position="272"/>
    </location>
</feature>
<evidence type="ECO:0000256" key="6">
    <source>
        <dbReference type="ARBA" id="ARBA00023136"/>
    </source>
</evidence>
<reference evidence="9 10" key="1">
    <citation type="journal article" date="2015" name="Genome Announc.">
        <title>Expanding the biotechnology potential of lactobacilli through comparative genomics of 213 strains and associated genera.</title>
        <authorList>
            <person name="Sun Z."/>
            <person name="Harris H.M."/>
            <person name="McCann A."/>
            <person name="Guo C."/>
            <person name="Argimon S."/>
            <person name="Zhang W."/>
            <person name="Yang X."/>
            <person name="Jeffery I.B."/>
            <person name="Cooney J.C."/>
            <person name="Kagawa T.F."/>
            <person name="Liu W."/>
            <person name="Song Y."/>
            <person name="Salvetti E."/>
            <person name="Wrobel A."/>
            <person name="Rasinkangas P."/>
            <person name="Parkhill J."/>
            <person name="Rea M.C."/>
            <person name="O'Sullivan O."/>
            <person name="Ritari J."/>
            <person name="Douillard F.P."/>
            <person name="Paul Ross R."/>
            <person name="Yang R."/>
            <person name="Briner A.E."/>
            <person name="Felis G.E."/>
            <person name="de Vos W.M."/>
            <person name="Barrangou R."/>
            <person name="Klaenhammer T.R."/>
            <person name="Caufield P.W."/>
            <person name="Cui Y."/>
            <person name="Zhang H."/>
            <person name="O'Toole P.W."/>
        </authorList>
    </citation>
    <scope>NUCLEOTIDE SEQUENCE [LARGE SCALE GENOMIC DNA]</scope>
    <source>
        <strain evidence="9 10">DSM 23927</strain>
    </source>
</reference>
<dbReference type="InterPro" id="IPR011701">
    <property type="entry name" value="MFS"/>
</dbReference>
<dbReference type="InterPro" id="IPR020846">
    <property type="entry name" value="MFS_dom"/>
</dbReference>
<gene>
    <name evidence="9" type="ORF">FC34_GL000951</name>
</gene>
<accession>A0A0R2AZK2</accession>
<dbReference type="PROSITE" id="PS50850">
    <property type="entry name" value="MFS"/>
    <property type="match status" value="1"/>
</dbReference>
<dbReference type="EMBL" id="AYZQ01000002">
    <property type="protein sequence ID" value="KRM71970.1"/>
    <property type="molecule type" value="Genomic_DNA"/>
</dbReference>
<dbReference type="GO" id="GO:0005886">
    <property type="term" value="C:plasma membrane"/>
    <property type="evidence" value="ECO:0007669"/>
    <property type="project" value="UniProtKB-SubCell"/>
</dbReference>
<dbReference type="AlphaFoldDB" id="A0A0R2AZK2"/>
<feature type="transmembrane region" description="Helical" evidence="7">
    <location>
        <begin position="369"/>
        <end position="391"/>
    </location>
</feature>
<evidence type="ECO:0000259" key="8">
    <source>
        <dbReference type="PROSITE" id="PS50850"/>
    </source>
</evidence>
<evidence type="ECO:0000256" key="7">
    <source>
        <dbReference type="SAM" id="Phobius"/>
    </source>
</evidence>
<keyword evidence="4 7" id="KW-0812">Transmembrane</keyword>